<dbReference type="CDD" id="cd04188">
    <property type="entry name" value="DPG_synthase"/>
    <property type="match status" value="1"/>
</dbReference>
<sequence length="242" mass="28019">MHLSVIIPSYNGEKRLEATLPAVFDYLSRQSYEWEVIIVSDGSKDKTAEVAQAFAAAHAGFSVIARAENRGKGYTVREGMLKARGDFRLFTDDDNSTTIEQIEKFWPYFGQDYDIVIGSIEVAGAKIFEQAQWYRRIMGHYSKLIIRVVAGLWGIHDTQRGFKCFTAKSTQDIFSRARINRFAFDIEVLTLAKKFSYKVKEVPVVWNNPAETKVHLSSYFQVLKDLFKIRFWLWFNSYNIKH</sequence>
<comment type="pathway">
    <text evidence="2">Protein modification; protein glycosylation.</text>
</comment>
<evidence type="ECO:0000313" key="15">
    <source>
        <dbReference type="Proteomes" id="UP000177197"/>
    </source>
</evidence>
<evidence type="ECO:0000256" key="2">
    <source>
        <dbReference type="ARBA" id="ARBA00004922"/>
    </source>
</evidence>
<reference evidence="14 15" key="1">
    <citation type="journal article" date="2016" name="Nat. Commun.">
        <title>Thousands of microbial genomes shed light on interconnected biogeochemical processes in an aquifer system.</title>
        <authorList>
            <person name="Anantharaman K."/>
            <person name="Brown C.T."/>
            <person name="Hug L.A."/>
            <person name="Sharon I."/>
            <person name="Castelle C.J."/>
            <person name="Probst A.J."/>
            <person name="Thomas B.C."/>
            <person name="Singh A."/>
            <person name="Wilkins M.J."/>
            <person name="Karaoz U."/>
            <person name="Brodie E.L."/>
            <person name="Williams K.H."/>
            <person name="Hubbard S.S."/>
            <person name="Banfield J.F."/>
        </authorList>
    </citation>
    <scope>NUCLEOTIDE SEQUENCE [LARGE SCALE GENOMIC DNA]</scope>
</reference>
<keyword evidence="9" id="KW-0735">Signal-anchor</keyword>
<evidence type="ECO:0000313" key="14">
    <source>
        <dbReference type="EMBL" id="OGD40214.1"/>
    </source>
</evidence>
<accession>A0A1F5CBJ8</accession>
<evidence type="ECO:0000259" key="13">
    <source>
        <dbReference type="Pfam" id="PF00535"/>
    </source>
</evidence>
<feature type="domain" description="Glycosyltransferase 2-like" evidence="13">
    <location>
        <begin position="4"/>
        <end position="141"/>
    </location>
</feature>
<evidence type="ECO:0000256" key="12">
    <source>
        <dbReference type="ARBA" id="ARBA00045097"/>
    </source>
</evidence>
<keyword evidence="10" id="KW-1133">Transmembrane helix</keyword>
<evidence type="ECO:0000256" key="8">
    <source>
        <dbReference type="ARBA" id="ARBA00022824"/>
    </source>
</evidence>
<comment type="similarity">
    <text evidence="3">Belongs to the glycosyltransferase 2 family.</text>
</comment>
<comment type="caution">
    <text evidence="14">The sequence shown here is derived from an EMBL/GenBank/DDBJ whole genome shotgun (WGS) entry which is preliminary data.</text>
</comment>
<evidence type="ECO:0000256" key="11">
    <source>
        <dbReference type="ARBA" id="ARBA00023136"/>
    </source>
</evidence>
<dbReference type="GO" id="GO:0004581">
    <property type="term" value="F:dolichyl-phosphate beta-glucosyltransferase activity"/>
    <property type="evidence" value="ECO:0007669"/>
    <property type="project" value="UniProtKB-EC"/>
</dbReference>
<dbReference type="SUPFAM" id="SSF53448">
    <property type="entry name" value="Nucleotide-diphospho-sugar transferases"/>
    <property type="match status" value="1"/>
</dbReference>
<evidence type="ECO:0000256" key="6">
    <source>
        <dbReference type="ARBA" id="ARBA00022679"/>
    </source>
</evidence>
<comment type="subcellular location">
    <subcellularLocation>
        <location evidence="1">Endoplasmic reticulum membrane</location>
        <topology evidence="1">Single-pass membrane protein</topology>
    </subcellularLocation>
</comment>
<name>A0A1F5CBJ8_9BACT</name>
<dbReference type="EC" id="2.4.1.117" evidence="4"/>
<dbReference type="InterPro" id="IPR029044">
    <property type="entry name" value="Nucleotide-diphossugar_trans"/>
</dbReference>
<keyword evidence="11" id="KW-0472">Membrane</keyword>
<evidence type="ECO:0000256" key="10">
    <source>
        <dbReference type="ARBA" id="ARBA00022989"/>
    </source>
</evidence>
<evidence type="ECO:0000256" key="3">
    <source>
        <dbReference type="ARBA" id="ARBA00006739"/>
    </source>
</evidence>
<dbReference type="InterPro" id="IPR001173">
    <property type="entry name" value="Glyco_trans_2-like"/>
</dbReference>
<dbReference type="Pfam" id="PF00535">
    <property type="entry name" value="Glycos_transf_2"/>
    <property type="match status" value="1"/>
</dbReference>
<keyword evidence="7" id="KW-0812">Transmembrane</keyword>
<dbReference type="PANTHER" id="PTHR10859">
    <property type="entry name" value="GLYCOSYL TRANSFERASE"/>
    <property type="match status" value="1"/>
</dbReference>
<keyword evidence="8" id="KW-0256">Endoplasmic reticulum</keyword>
<protein>
    <recommendedName>
        <fullName evidence="4">dolichyl-phosphate beta-glucosyltransferase</fullName>
        <ecNumber evidence="4">2.4.1.117</ecNumber>
    </recommendedName>
</protein>
<keyword evidence="6" id="KW-0808">Transferase</keyword>
<dbReference type="Proteomes" id="UP000177197">
    <property type="component" value="Unassembled WGS sequence"/>
</dbReference>
<evidence type="ECO:0000256" key="1">
    <source>
        <dbReference type="ARBA" id="ARBA00004389"/>
    </source>
</evidence>
<dbReference type="PANTHER" id="PTHR10859:SF91">
    <property type="entry name" value="DOLICHYL-PHOSPHATE BETA-GLUCOSYLTRANSFERASE"/>
    <property type="match status" value="1"/>
</dbReference>
<proteinExistence type="inferred from homology"/>
<dbReference type="InterPro" id="IPR035518">
    <property type="entry name" value="DPG_synthase"/>
</dbReference>
<dbReference type="EMBL" id="MEYV01000011">
    <property type="protein sequence ID" value="OGD40214.1"/>
    <property type="molecule type" value="Genomic_DNA"/>
</dbReference>
<evidence type="ECO:0000256" key="7">
    <source>
        <dbReference type="ARBA" id="ARBA00022692"/>
    </source>
</evidence>
<gene>
    <name evidence="14" type="ORF">A3I30_03030</name>
</gene>
<dbReference type="GO" id="GO:0006487">
    <property type="term" value="P:protein N-linked glycosylation"/>
    <property type="evidence" value="ECO:0007669"/>
    <property type="project" value="TreeGrafter"/>
</dbReference>
<dbReference type="AlphaFoldDB" id="A0A1F5CBJ8"/>
<evidence type="ECO:0000256" key="4">
    <source>
        <dbReference type="ARBA" id="ARBA00012583"/>
    </source>
</evidence>
<evidence type="ECO:0000256" key="9">
    <source>
        <dbReference type="ARBA" id="ARBA00022968"/>
    </source>
</evidence>
<evidence type="ECO:0000256" key="5">
    <source>
        <dbReference type="ARBA" id="ARBA00022676"/>
    </source>
</evidence>
<dbReference type="Gene3D" id="3.90.550.10">
    <property type="entry name" value="Spore Coat Polysaccharide Biosynthesis Protein SpsA, Chain A"/>
    <property type="match status" value="1"/>
</dbReference>
<organism evidence="14 15">
    <name type="scientific">Candidatus Azambacteria bacterium RIFCSPLOWO2_02_FULL_44_14</name>
    <dbReference type="NCBI Taxonomy" id="1797306"/>
    <lineage>
        <taxon>Bacteria</taxon>
        <taxon>Candidatus Azamiibacteriota</taxon>
    </lineage>
</organism>
<keyword evidence="5" id="KW-0328">Glycosyltransferase</keyword>
<comment type="catalytic activity">
    <reaction evidence="12">
        <text>a di-trans,poly-cis-dolichyl phosphate + UDP-alpha-D-glucose = a di-trans,poly-cis-dolichyl beta-D-glucosyl phosphate + UDP</text>
        <dbReference type="Rhea" id="RHEA:15401"/>
        <dbReference type="Rhea" id="RHEA-COMP:19498"/>
        <dbReference type="Rhea" id="RHEA-COMP:19502"/>
        <dbReference type="ChEBI" id="CHEBI:57525"/>
        <dbReference type="ChEBI" id="CHEBI:57683"/>
        <dbReference type="ChEBI" id="CHEBI:58223"/>
        <dbReference type="ChEBI" id="CHEBI:58885"/>
        <dbReference type="EC" id="2.4.1.117"/>
    </reaction>
    <physiologicalReaction direction="left-to-right" evidence="12">
        <dbReference type="Rhea" id="RHEA:15402"/>
    </physiologicalReaction>
</comment>